<dbReference type="PANTHER" id="PTHR12366:SF32">
    <property type="entry name" value="ASPARTATE BETA-HYDROXYLASE ISOFORM X1"/>
    <property type="match status" value="1"/>
</dbReference>
<feature type="signal peptide" evidence="2">
    <location>
        <begin position="1"/>
        <end position="28"/>
    </location>
</feature>
<dbReference type="EMBL" id="HBGE01011371">
    <property type="protein sequence ID" value="CAD9099547.1"/>
    <property type="molecule type" value="Transcribed_RNA"/>
</dbReference>
<keyword evidence="2" id="KW-0732">Signal</keyword>
<dbReference type="AlphaFoldDB" id="A0A7S1PSV3"/>
<organism evidence="4">
    <name type="scientific">Alexandrium catenella</name>
    <name type="common">Red tide dinoflagellate</name>
    <name type="synonym">Gonyaulax catenella</name>
    <dbReference type="NCBI Taxonomy" id="2925"/>
    <lineage>
        <taxon>Eukaryota</taxon>
        <taxon>Sar</taxon>
        <taxon>Alveolata</taxon>
        <taxon>Dinophyceae</taxon>
        <taxon>Gonyaulacales</taxon>
        <taxon>Pyrocystaceae</taxon>
        <taxon>Alexandrium</taxon>
    </lineage>
</organism>
<dbReference type="Gene3D" id="2.60.120.330">
    <property type="entry name" value="B-lactam Antibiotic, Isopenicillin N Synthase, Chain"/>
    <property type="match status" value="1"/>
</dbReference>
<evidence type="ECO:0000259" key="3">
    <source>
        <dbReference type="Pfam" id="PF05118"/>
    </source>
</evidence>
<accession>A0A7S1PSV3</accession>
<dbReference type="SUPFAM" id="SSF51197">
    <property type="entry name" value="Clavaminate synthase-like"/>
    <property type="match status" value="1"/>
</dbReference>
<evidence type="ECO:0000256" key="1">
    <source>
        <dbReference type="ARBA" id="ARBA00007730"/>
    </source>
</evidence>
<feature type="domain" description="Aspartyl/asparaginy/proline hydroxylase" evidence="3">
    <location>
        <begin position="239"/>
        <end position="400"/>
    </location>
</feature>
<dbReference type="InterPro" id="IPR039038">
    <property type="entry name" value="ASPH"/>
</dbReference>
<sequence>MGRGFTFIASAAVTAILSWRLCAGEAEAADGDSGEKREDFALFTHANRELHCKERELRHPCVSELRAYISDKNDTENRQLALDCINDILATSDDFWELKNMTHLLLDLDTNEHVFDQSSRDNAFIMTGLEYAQKLMRHPECLEDFDKKSELECRCVPLYGKVSTLKLKNAGMVEEAKQLFTRLATMSWEGKVRSYAPGEAVPWDDFQHTPQIWVRGLRSQHIWPRENWSTELPICNALEENFETIRDEIRRSLRDEEGSGFEDAYRFLYAQGEWNRVLLYHKREFTDECETIFPKTCALLKKMLPSKPGLPWTSDQNEQVMVIKMKKGTDVETHSGPSNNILNIHLGVSGLKGAKLYVANKTYSWEEGKVIAWDGSFDHRVHCLDCEEDRVIMMVRYMHPDMAPEHYKGNTKTHFEDVPLELQ</sequence>
<dbReference type="GO" id="GO:0005783">
    <property type="term" value="C:endoplasmic reticulum"/>
    <property type="evidence" value="ECO:0007669"/>
    <property type="project" value="TreeGrafter"/>
</dbReference>
<dbReference type="InterPro" id="IPR007803">
    <property type="entry name" value="Asp/Arg/Pro-Hydrxlase"/>
</dbReference>
<dbReference type="InterPro" id="IPR027443">
    <property type="entry name" value="IPNS-like_sf"/>
</dbReference>
<proteinExistence type="inferred from homology"/>
<dbReference type="GO" id="GO:0062101">
    <property type="term" value="F:peptidyl-aspartic acid 3-dioxygenase activity"/>
    <property type="evidence" value="ECO:0007669"/>
    <property type="project" value="InterPro"/>
</dbReference>
<reference evidence="4" key="1">
    <citation type="submission" date="2021-01" db="EMBL/GenBank/DDBJ databases">
        <authorList>
            <person name="Corre E."/>
            <person name="Pelletier E."/>
            <person name="Niang G."/>
            <person name="Scheremetjew M."/>
            <person name="Finn R."/>
            <person name="Kale V."/>
            <person name="Holt S."/>
            <person name="Cochrane G."/>
            <person name="Meng A."/>
            <person name="Brown T."/>
            <person name="Cohen L."/>
        </authorList>
    </citation>
    <scope>NUCLEOTIDE SEQUENCE</scope>
    <source>
        <strain evidence="4">OF101</strain>
    </source>
</reference>
<dbReference type="Pfam" id="PF05118">
    <property type="entry name" value="Asp_Arg_Hydrox"/>
    <property type="match status" value="1"/>
</dbReference>
<feature type="chain" id="PRO_5031141997" description="Aspartyl/asparaginy/proline hydroxylase domain-containing protein" evidence="2">
    <location>
        <begin position="29"/>
        <end position="423"/>
    </location>
</feature>
<name>A0A7S1PSV3_ALECA</name>
<protein>
    <recommendedName>
        <fullName evidence="3">Aspartyl/asparaginy/proline hydroxylase domain-containing protein</fullName>
    </recommendedName>
</protein>
<evidence type="ECO:0000313" key="4">
    <source>
        <dbReference type="EMBL" id="CAD9099547.1"/>
    </source>
</evidence>
<dbReference type="PANTHER" id="PTHR12366">
    <property type="entry name" value="ASPARTYL/ASPARAGINYL BETA-HYDROXYLASE"/>
    <property type="match status" value="1"/>
</dbReference>
<gene>
    <name evidence="4" type="ORF">ACAT0790_LOCUS6672</name>
</gene>
<comment type="similarity">
    <text evidence="1">Belongs to the aspartyl/asparaginyl beta-hydroxylase family.</text>
</comment>
<evidence type="ECO:0000256" key="2">
    <source>
        <dbReference type="SAM" id="SignalP"/>
    </source>
</evidence>